<feature type="transmembrane region" description="Helical" evidence="1">
    <location>
        <begin position="250"/>
        <end position="272"/>
    </location>
</feature>
<dbReference type="SMR" id="O01447"/>
<protein>
    <submittedName>
        <fullName evidence="2">Serpentine Receptor, class H</fullName>
    </submittedName>
</protein>
<sequence>MNESLICSDFDSSYLASPDFVALSCHIITAIEIPLSTFGMYCILYKTPVKMKPVQFLILNMHFWNTLSDMFLCCIGIPYLYLPSISGYDLGLFRSPAVTFYIGVTLVLAMIAAILSIYENRYHKLFGHKTTWKAVRKPYLIFVYISVPFIFLPPFLIIPEQENARSFILDKLPCLPHFSLNDEEFFVLSINPTVPLLCIAFAILFLAVPILTFFSFTLYHLLTRKKLMTLSANTLSIHEKFLKSVSIQSLSTAIIVLIPLLTFITVMIFWYHNQKLNNLGYLVLSLHGSVSTIVMIMVHKPYRDFTFSIYTKRQSISPQIVTEKSNQHQNSFHVVL</sequence>
<dbReference type="PaxDb" id="6239-C03G6.9"/>
<dbReference type="PANTHER" id="PTHR22941:SF20">
    <property type="entry name" value="SERPENTINE RECEPTOR, CLASS H"/>
    <property type="match status" value="1"/>
</dbReference>
<dbReference type="RefSeq" id="NP_504872.1">
    <property type="nucleotide sequence ID" value="NM_072471.2"/>
</dbReference>
<dbReference type="AGR" id="WB:WBGene00005450"/>
<keyword evidence="3" id="KW-1185">Reference proteome</keyword>
<feature type="transmembrane region" description="Helical" evidence="1">
    <location>
        <begin position="139"/>
        <end position="158"/>
    </location>
</feature>
<dbReference type="eggNOG" id="ENOG502QYQ5">
    <property type="taxonomic scope" value="Eukaryota"/>
</dbReference>
<keyword evidence="1" id="KW-0812">Transmembrane</keyword>
<dbReference type="EMBL" id="BX284605">
    <property type="protein sequence ID" value="CCD62694.1"/>
    <property type="molecule type" value="Genomic_DNA"/>
</dbReference>
<dbReference type="AlphaFoldDB" id="O01447"/>
<feature type="transmembrane region" description="Helical" evidence="1">
    <location>
        <begin position="56"/>
        <end position="80"/>
    </location>
</feature>
<evidence type="ECO:0000256" key="1">
    <source>
        <dbReference type="SAM" id="Phobius"/>
    </source>
</evidence>
<dbReference type="STRING" id="6239.C03G6.9.1"/>
<keyword evidence="2" id="KW-0675">Receptor</keyword>
<dbReference type="SUPFAM" id="SSF81321">
    <property type="entry name" value="Family A G protein-coupled receptor-like"/>
    <property type="match status" value="1"/>
</dbReference>
<feature type="transmembrane region" description="Helical" evidence="1">
    <location>
        <begin position="20"/>
        <end position="44"/>
    </location>
</feature>
<evidence type="ECO:0000313" key="2">
    <source>
        <dbReference type="EMBL" id="CCD62694.1"/>
    </source>
</evidence>
<dbReference type="PhylomeDB" id="O01447"/>
<dbReference type="HOGENOM" id="CLU_042960_1_1_1"/>
<organism evidence="2 3">
    <name type="scientific">Caenorhabditis elegans</name>
    <dbReference type="NCBI Taxonomy" id="6239"/>
    <lineage>
        <taxon>Eukaryota</taxon>
        <taxon>Metazoa</taxon>
        <taxon>Ecdysozoa</taxon>
        <taxon>Nematoda</taxon>
        <taxon>Chromadorea</taxon>
        <taxon>Rhabditida</taxon>
        <taxon>Rhabditina</taxon>
        <taxon>Rhabditomorpha</taxon>
        <taxon>Rhabditoidea</taxon>
        <taxon>Rhabditidae</taxon>
        <taxon>Peloderinae</taxon>
        <taxon>Caenorhabditis</taxon>
    </lineage>
</organism>
<dbReference type="PIR" id="T25487">
    <property type="entry name" value="T25487"/>
</dbReference>
<proteinExistence type="predicted"/>
<reference evidence="2 3" key="1">
    <citation type="journal article" date="1998" name="Science">
        <title>Genome sequence of the nematode C. elegans: a platform for investigating biology.</title>
        <authorList>
            <consortium name="The C. elegans sequencing consortium"/>
            <person name="Sulson J.E."/>
            <person name="Waterston R."/>
        </authorList>
    </citation>
    <scope>NUCLEOTIDE SEQUENCE [LARGE SCALE GENOMIC DNA]</scope>
    <source>
        <strain evidence="2 3">Bristol N2</strain>
    </source>
</reference>
<evidence type="ECO:0000313" key="4">
    <source>
        <dbReference type="WormBase" id="C03G6.9"/>
    </source>
</evidence>
<dbReference type="InParanoid" id="O01447"/>
<dbReference type="KEGG" id="cel:CELE_C03G6.9"/>
<gene>
    <name evidence="2 4" type="primary">srh-244</name>
    <name evidence="4" type="ORF">C03G6.9</name>
    <name evidence="2" type="ORF">CELE_C03G6.9</name>
</gene>
<feature type="transmembrane region" description="Helical" evidence="1">
    <location>
        <begin position="194"/>
        <end position="222"/>
    </location>
</feature>
<dbReference type="InterPro" id="IPR019422">
    <property type="entry name" value="7TM_GPCR_serpentine_rcpt_Srh"/>
</dbReference>
<dbReference type="GeneID" id="182171"/>
<name>O01447_CAEEL</name>
<feature type="transmembrane region" description="Helical" evidence="1">
    <location>
        <begin position="278"/>
        <end position="298"/>
    </location>
</feature>
<dbReference type="Pfam" id="PF10318">
    <property type="entry name" value="7TM_GPCR_Srh"/>
    <property type="match status" value="1"/>
</dbReference>
<dbReference type="InterPro" id="IPR053220">
    <property type="entry name" value="Nematode_rcpt-like_serp_H"/>
</dbReference>
<feature type="transmembrane region" description="Helical" evidence="1">
    <location>
        <begin position="100"/>
        <end position="118"/>
    </location>
</feature>
<dbReference type="CTD" id="182171"/>
<dbReference type="FunCoup" id="O01447">
    <property type="interactions" value="1"/>
</dbReference>
<keyword evidence="1" id="KW-1133">Transmembrane helix</keyword>
<dbReference type="WormBase" id="C03G6.9">
    <property type="protein sequence ID" value="CE07883"/>
    <property type="gene ID" value="WBGene00005450"/>
    <property type="gene designation" value="srh-244"/>
</dbReference>
<keyword evidence="1" id="KW-0472">Membrane</keyword>
<evidence type="ECO:0000313" key="3">
    <source>
        <dbReference type="Proteomes" id="UP000001940"/>
    </source>
</evidence>
<accession>O01447</accession>
<dbReference type="UCSC" id="C03G6.9">
    <property type="organism name" value="c. elegans"/>
</dbReference>
<dbReference type="Proteomes" id="UP000001940">
    <property type="component" value="Chromosome V"/>
</dbReference>
<dbReference type="PANTHER" id="PTHR22941">
    <property type="entry name" value="SERPENTINE RECEPTOR"/>
    <property type="match status" value="1"/>
</dbReference>